<protein>
    <submittedName>
        <fullName evidence="4">Uncharacterized protein LOC109710016</fullName>
    </submittedName>
</protein>
<evidence type="ECO:0000256" key="1">
    <source>
        <dbReference type="SAM" id="Coils"/>
    </source>
</evidence>
<reference evidence="3" key="1">
    <citation type="journal article" date="2015" name="Nat. Genet.">
        <title>The pineapple genome and the evolution of CAM photosynthesis.</title>
        <authorList>
            <person name="Ming R."/>
            <person name="VanBuren R."/>
            <person name="Wai C.M."/>
            <person name="Tang H."/>
            <person name="Schatz M.C."/>
            <person name="Bowers J.E."/>
            <person name="Lyons E."/>
            <person name="Wang M.L."/>
            <person name="Chen J."/>
            <person name="Biggers E."/>
            <person name="Zhang J."/>
            <person name="Huang L."/>
            <person name="Zhang L."/>
            <person name="Miao W."/>
            <person name="Zhang J."/>
            <person name="Ye Z."/>
            <person name="Miao C."/>
            <person name="Lin Z."/>
            <person name="Wang H."/>
            <person name="Zhou H."/>
            <person name="Yim W.C."/>
            <person name="Priest H.D."/>
            <person name="Zheng C."/>
            <person name="Woodhouse M."/>
            <person name="Edger P.P."/>
            <person name="Guyot R."/>
            <person name="Guo H.B."/>
            <person name="Guo H."/>
            <person name="Zheng G."/>
            <person name="Singh R."/>
            <person name="Sharma A."/>
            <person name="Min X."/>
            <person name="Zheng Y."/>
            <person name="Lee H."/>
            <person name="Gurtowski J."/>
            <person name="Sedlazeck F.J."/>
            <person name="Harkess A."/>
            <person name="McKain M.R."/>
            <person name="Liao Z."/>
            <person name="Fang J."/>
            <person name="Liu J."/>
            <person name="Zhang X."/>
            <person name="Zhang Q."/>
            <person name="Hu W."/>
            <person name="Qin Y."/>
            <person name="Wang K."/>
            <person name="Chen L.Y."/>
            <person name="Shirley N."/>
            <person name="Lin Y.R."/>
            <person name="Liu L.Y."/>
            <person name="Hernandez A.G."/>
            <person name="Wright C.L."/>
            <person name="Bulone V."/>
            <person name="Tuskan G.A."/>
            <person name="Heath K."/>
            <person name="Zee F."/>
            <person name="Moore P.H."/>
            <person name="Sunkar R."/>
            <person name="Leebens-Mack J.H."/>
            <person name="Mockler T."/>
            <person name="Bennetzen J.L."/>
            <person name="Freeling M."/>
            <person name="Sankoff D."/>
            <person name="Paterson A.H."/>
            <person name="Zhu X."/>
            <person name="Yang X."/>
            <person name="Smith J.A."/>
            <person name="Cushman J.C."/>
            <person name="Paull R.E."/>
            <person name="Yu Q."/>
        </authorList>
    </citation>
    <scope>NUCLEOTIDE SEQUENCE [LARGE SCALE GENOMIC DNA]</scope>
    <source>
        <strain evidence="3">cv. F153</strain>
    </source>
</reference>
<feature type="region of interest" description="Disordered" evidence="2">
    <location>
        <begin position="21"/>
        <end position="43"/>
    </location>
</feature>
<feature type="compositionally biased region" description="Gly residues" evidence="2">
    <location>
        <begin position="24"/>
        <end position="43"/>
    </location>
</feature>
<organism evidence="3 4">
    <name type="scientific">Ananas comosus</name>
    <name type="common">Pineapple</name>
    <name type="synonym">Ananas ananas</name>
    <dbReference type="NCBI Taxonomy" id="4615"/>
    <lineage>
        <taxon>Eukaryota</taxon>
        <taxon>Viridiplantae</taxon>
        <taxon>Streptophyta</taxon>
        <taxon>Embryophyta</taxon>
        <taxon>Tracheophyta</taxon>
        <taxon>Spermatophyta</taxon>
        <taxon>Magnoliopsida</taxon>
        <taxon>Liliopsida</taxon>
        <taxon>Poales</taxon>
        <taxon>Bromeliaceae</taxon>
        <taxon>Bromelioideae</taxon>
        <taxon>Ananas</taxon>
    </lineage>
</organism>
<evidence type="ECO:0000313" key="3">
    <source>
        <dbReference type="Proteomes" id="UP000515123"/>
    </source>
</evidence>
<dbReference type="RefSeq" id="XP_020088018.1">
    <property type="nucleotide sequence ID" value="XM_020232429.1"/>
</dbReference>
<dbReference type="AlphaFoldDB" id="A0A6P5F3I2"/>
<proteinExistence type="predicted"/>
<keyword evidence="1" id="KW-0175">Coiled coil</keyword>
<sequence>MGNCMGLCKQKRENNQVMNVEEGLYGGNGNGNGGSNGGEKEGGGGGFKVKVLLTRGELERLLVEVKKGERRLEEVLLEMGEEREREIIVAKWKSTHHQEGWKPTLESIVECPEASEF</sequence>
<evidence type="ECO:0000313" key="4">
    <source>
        <dbReference type="RefSeq" id="XP_020088018.1"/>
    </source>
</evidence>
<feature type="coiled-coil region" evidence="1">
    <location>
        <begin position="58"/>
        <end position="85"/>
    </location>
</feature>
<accession>A0A6P5F3I2</accession>
<dbReference type="PANTHER" id="PTHR35704">
    <property type="entry name" value="OS02G0254600 PROTEIN"/>
    <property type="match status" value="1"/>
</dbReference>
<gene>
    <name evidence="4" type="primary">LOC109710016</name>
</gene>
<evidence type="ECO:0000256" key="2">
    <source>
        <dbReference type="SAM" id="MobiDB-lite"/>
    </source>
</evidence>
<dbReference type="GeneID" id="109710016"/>
<keyword evidence="3" id="KW-1185">Reference proteome</keyword>
<dbReference type="PANTHER" id="PTHR35704:SF1">
    <property type="entry name" value="OS02G0254600 PROTEIN"/>
    <property type="match status" value="1"/>
</dbReference>
<dbReference type="Proteomes" id="UP000515123">
    <property type="component" value="Linkage group 5"/>
</dbReference>
<dbReference type="OrthoDB" id="690994at2759"/>
<reference evidence="4" key="2">
    <citation type="submission" date="2025-08" db="UniProtKB">
        <authorList>
            <consortium name="RefSeq"/>
        </authorList>
    </citation>
    <scope>IDENTIFICATION</scope>
    <source>
        <tissue evidence="4">Leaf</tissue>
    </source>
</reference>
<name>A0A6P5F3I2_ANACO</name>